<dbReference type="InterPro" id="IPR034646">
    <property type="entry name" value="ADCK3_dom"/>
</dbReference>
<evidence type="ECO:0000313" key="4">
    <source>
        <dbReference type="Proteomes" id="UP000001880"/>
    </source>
</evidence>
<name>D0LUT3_HALO1</name>
<organism evidence="3 4">
    <name type="scientific">Haliangium ochraceum (strain DSM 14365 / JCM 11303 / SMP-2)</name>
    <dbReference type="NCBI Taxonomy" id="502025"/>
    <lineage>
        <taxon>Bacteria</taxon>
        <taxon>Pseudomonadati</taxon>
        <taxon>Myxococcota</taxon>
        <taxon>Polyangia</taxon>
        <taxon>Haliangiales</taxon>
        <taxon>Kofleriaceae</taxon>
        <taxon>Haliangium</taxon>
    </lineage>
</organism>
<evidence type="ECO:0000259" key="2">
    <source>
        <dbReference type="Pfam" id="PF03109"/>
    </source>
</evidence>
<sequence>MRWLKRLGARTRVASRALAARAHQILTTDPGSLPDQGERVQAQAQADEAARLGAGLLKIAQVSGYLESFDLGGDARAALAALWDHAPSVPASAAAAVVRAELGAPPQQLFARWAEQPLASASLGQVHAAADTGGAEYAVKVQYPEVAEALRQDLASPALVKRLAGTELGRRLEPQAIERLRAAVLAELDYRHEAAAAERFRAALAGEPDMVVPAVDLDRSSARVLTMERIDGVSIEASAHAEPAQRRAAADSILRFAWIAPLRHGLVHADPNPGNFLVLAQPTRVAFLDFGCTGELAPEDREGERALWNGLMHHDPFTAAETFRVGLGRGGMVRNASVFFQQTYRDWERLVTAPYTSRERFAWTSDYAASLVEATRDLVGAGVLRLPGPRLLLWRQRLGVAAVLGMLDIDVDARAALTAALA</sequence>
<dbReference type="InterPro" id="IPR004147">
    <property type="entry name" value="ABC1_dom"/>
</dbReference>
<protein>
    <submittedName>
        <fullName evidence="3">ABC-1 domain protein</fullName>
    </submittedName>
</protein>
<dbReference type="eggNOG" id="COG0661">
    <property type="taxonomic scope" value="Bacteria"/>
</dbReference>
<evidence type="ECO:0000256" key="1">
    <source>
        <dbReference type="ARBA" id="ARBA00009670"/>
    </source>
</evidence>
<dbReference type="CDD" id="cd13970">
    <property type="entry name" value="ABC1_ADCK3"/>
    <property type="match status" value="1"/>
</dbReference>
<dbReference type="KEGG" id="hoh:Hoch_1419"/>
<keyword evidence="4" id="KW-1185">Reference proteome</keyword>
<dbReference type="PANTHER" id="PTHR10566:SF113">
    <property type="entry name" value="PROTEIN ACTIVITY OF BC1 COMPLEX KINASE 7, CHLOROPLASTIC"/>
    <property type="match status" value="1"/>
</dbReference>
<comment type="similarity">
    <text evidence="1">Belongs to the protein kinase superfamily. ADCK protein kinase family.</text>
</comment>
<dbReference type="RefSeq" id="WP_012826582.1">
    <property type="nucleotide sequence ID" value="NC_013440.1"/>
</dbReference>
<proteinExistence type="inferred from homology"/>
<dbReference type="SUPFAM" id="SSF56112">
    <property type="entry name" value="Protein kinase-like (PK-like)"/>
    <property type="match status" value="1"/>
</dbReference>
<evidence type="ECO:0000313" key="3">
    <source>
        <dbReference type="EMBL" id="ACY13973.1"/>
    </source>
</evidence>
<dbReference type="PANTHER" id="PTHR10566">
    <property type="entry name" value="CHAPERONE-ACTIVITY OF BC1 COMPLEX CABC1 -RELATED"/>
    <property type="match status" value="1"/>
</dbReference>
<dbReference type="HOGENOM" id="CLU_006533_9_3_7"/>
<dbReference type="Proteomes" id="UP000001880">
    <property type="component" value="Chromosome"/>
</dbReference>
<dbReference type="EMBL" id="CP001804">
    <property type="protein sequence ID" value="ACY13973.1"/>
    <property type="molecule type" value="Genomic_DNA"/>
</dbReference>
<dbReference type="STRING" id="502025.Hoch_1419"/>
<dbReference type="InterPro" id="IPR011009">
    <property type="entry name" value="Kinase-like_dom_sf"/>
</dbReference>
<dbReference type="Pfam" id="PF03109">
    <property type="entry name" value="ABC1"/>
    <property type="match status" value="1"/>
</dbReference>
<gene>
    <name evidence="3" type="ordered locus">Hoch_1419</name>
</gene>
<reference evidence="3 4" key="1">
    <citation type="journal article" date="2010" name="Stand. Genomic Sci.">
        <title>Complete genome sequence of Haliangium ochraceum type strain (SMP-2).</title>
        <authorList>
            <consortium name="US DOE Joint Genome Institute (JGI-PGF)"/>
            <person name="Ivanova N."/>
            <person name="Daum C."/>
            <person name="Lang E."/>
            <person name="Abt B."/>
            <person name="Kopitz M."/>
            <person name="Saunders E."/>
            <person name="Lapidus A."/>
            <person name="Lucas S."/>
            <person name="Glavina Del Rio T."/>
            <person name="Nolan M."/>
            <person name="Tice H."/>
            <person name="Copeland A."/>
            <person name="Cheng J.F."/>
            <person name="Chen F."/>
            <person name="Bruce D."/>
            <person name="Goodwin L."/>
            <person name="Pitluck S."/>
            <person name="Mavromatis K."/>
            <person name="Pati A."/>
            <person name="Mikhailova N."/>
            <person name="Chen A."/>
            <person name="Palaniappan K."/>
            <person name="Land M."/>
            <person name="Hauser L."/>
            <person name="Chang Y.J."/>
            <person name="Jeffries C.D."/>
            <person name="Detter J.C."/>
            <person name="Brettin T."/>
            <person name="Rohde M."/>
            <person name="Goker M."/>
            <person name="Bristow J."/>
            <person name="Markowitz V."/>
            <person name="Eisen J.A."/>
            <person name="Hugenholtz P."/>
            <person name="Kyrpides N.C."/>
            <person name="Klenk H.P."/>
        </authorList>
    </citation>
    <scope>NUCLEOTIDE SEQUENCE [LARGE SCALE GENOMIC DNA]</scope>
    <source>
        <strain evidence="4">DSM 14365 / CIP 107738 / JCM 11303 / AJ 13395 / SMP-2</strain>
    </source>
</reference>
<dbReference type="InterPro" id="IPR050154">
    <property type="entry name" value="UbiB_kinase"/>
</dbReference>
<accession>D0LUT3</accession>
<dbReference type="AlphaFoldDB" id="D0LUT3"/>
<feature type="domain" description="ABC1 atypical kinase-like" evidence="2">
    <location>
        <begin position="82"/>
        <end position="316"/>
    </location>
</feature>